<dbReference type="InterPro" id="IPR023210">
    <property type="entry name" value="NADP_OxRdtase_dom"/>
</dbReference>
<gene>
    <name evidence="4" type="ORF">O3H35_01970</name>
    <name evidence="3" type="ORF">O3H54_08550</name>
</gene>
<dbReference type="Pfam" id="PF13187">
    <property type="entry name" value="Fer4_9"/>
    <property type="match status" value="1"/>
</dbReference>
<dbReference type="InterPro" id="IPR053135">
    <property type="entry name" value="AKR2_Oxidoreductase"/>
</dbReference>
<dbReference type="PANTHER" id="PTHR43312:SF2">
    <property type="entry name" value="OXIDOREDUCTASE"/>
    <property type="match status" value="1"/>
</dbReference>
<dbReference type="SUPFAM" id="SSF46548">
    <property type="entry name" value="alpha-helical ferredoxin"/>
    <property type="match status" value="1"/>
</dbReference>
<dbReference type="InterPro" id="IPR036812">
    <property type="entry name" value="NAD(P)_OxRdtase_dom_sf"/>
</dbReference>
<evidence type="ECO:0000313" key="5">
    <source>
        <dbReference type="Proteomes" id="UP001068021"/>
    </source>
</evidence>
<reference evidence="4" key="1">
    <citation type="submission" date="2022-12" db="EMBL/GenBank/DDBJ databases">
        <title>Reclassification of two methanogenic archaea species isolated from the Kolyma lowland permafrost.</title>
        <authorList>
            <person name="Trubitsyn V.E."/>
            <person name="Rivkina E.M."/>
            <person name="Shcherbakova V.A."/>
        </authorList>
    </citation>
    <scope>NUCLEOTIDE SEQUENCE</scope>
    <source>
        <strain evidence="3">M2</strain>
        <strain evidence="4">MK4</strain>
    </source>
</reference>
<dbReference type="PANTHER" id="PTHR43312">
    <property type="entry name" value="D-THREO-ALDOSE 1-DEHYDROGENASE"/>
    <property type="match status" value="1"/>
</dbReference>
<proteinExistence type="predicted"/>
<evidence type="ECO:0000259" key="2">
    <source>
        <dbReference type="Pfam" id="PF13187"/>
    </source>
</evidence>
<keyword evidence="5" id="KW-1185">Reference proteome</keyword>
<dbReference type="SUPFAM" id="SSF51430">
    <property type="entry name" value="NAD(P)-linked oxidoreductase"/>
    <property type="match status" value="1"/>
</dbReference>
<evidence type="ECO:0000313" key="3">
    <source>
        <dbReference type="EMBL" id="MCZ3365930.1"/>
    </source>
</evidence>
<evidence type="ECO:0000259" key="1">
    <source>
        <dbReference type="Pfam" id="PF00248"/>
    </source>
</evidence>
<protein>
    <submittedName>
        <fullName evidence="4">Aldo/keto reductase</fullName>
    </submittedName>
</protein>
<evidence type="ECO:0000313" key="4">
    <source>
        <dbReference type="EMBL" id="MCZ3371395.1"/>
    </source>
</evidence>
<dbReference type="Gene3D" id="3.20.20.100">
    <property type="entry name" value="NADP-dependent oxidoreductase domain"/>
    <property type="match status" value="1"/>
</dbReference>
<name>A0A9E4ZYL9_9EURY</name>
<feature type="domain" description="NADP-dependent oxidoreductase" evidence="1">
    <location>
        <begin position="16"/>
        <end position="286"/>
    </location>
</feature>
<dbReference type="Pfam" id="PF00248">
    <property type="entry name" value="Aldo_ket_red"/>
    <property type="match status" value="1"/>
</dbReference>
<dbReference type="RefSeq" id="WP_048081768.1">
    <property type="nucleotide sequence ID" value="NZ_JAPVER010000020.1"/>
</dbReference>
<accession>A0A9E4ZYL9</accession>
<organism evidence="4">
    <name type="scientific">Methanobacterium veterum</name>
    <dbReference type="NCBI Taxonomy" id="408577"/>
    <lineage>
        <taxon>Archaea</taxon>
        <taxon>Methanobacteriati</taxon>
        <taxon>Methanobacteriota</taxon>
        <taxon>Methanomada group</taxon>
        <taxon>Methanobacteria</taxon>
        <taxon>Methanobacteriales</taxon>
        <taxon>Methanobacteriaceae</taxon>
        <taxon>Methanobacterium</taxon>
    </lineage>
</organism>
<sequence length="377" mass="43330">MLYRNFGKTGKEVSILGFGCMRLPILNDKPEKINEPLATEMLHYAIDHGVNYIDTAYPYHKGMSEIAVGNALKNGYRDQVYLSTKLPSWLVQKKEDFDSFLDEQLKKLQTDRIDFYLLHGLHRNFWEKLLNLDVFEFLDSAVEDGRIGHVGFSFHDELEFFKEVVDSYKWDFSQIQYNYIDQEFQAERAGLNYAADKMGTVIMEPLRGSCLTDNIPLDIQAIWDKSSVKRSLAEWALLFLWDQPEVNVVLSGMSKMEHVVDNINIAEKGHANVLTDDERNLIEEVRETYSARMHAGCTSCNYCMPCPQGVDIPLNLNLLNDTYIYKNMQKPSGNYSFLIAKGMSASFCNQCGACEEACTQNLQIREYLKEAVETFEK</sequence>
<dbReference type="Proteomes" id="UP001068021">
    <property type="component" value="Unassembled WGS sequence"/>
</dbReference>
<dbReference type="CDD" id="cd19096">
    <property type="entry name" value="AKR_Fe-S_oxidoreductase"/>
    <property type="match status" value="1"/>
</dbReference>
<dbReference type="Proteomes" id="UP001074446">
    <property type="component" value="Unassembled WGS sequence"/>
</dbReference>
<dbReference type="EMBL" id="JAPVES010000024">
    <property type="protein sequence ID" value="MCZ3371395.1"/>
    <property type="molecule type" value="Genomic_DNA"/>
</dbReference>
<feature type="domain" description="4Fe-4S ferredoxin-type" evidence="2">
    <location>
        <begin position="297"/>
        <end position="361"/>
    </location>
</feature>
<dbReference type="InterPro" id="IPR017896">
    <property type="entry name" value="4Fe4S_Fe-S-bd"/>
</dbReference>
<comment type="caution">
    <text evidence="4">The sequence shown here is derived from an EMBL/GenBank/DDBJ whole genome shotgun (WGS) entry which is preliminary data.</text>
</comment>
<dbReference type="AlphaFoldDB" id="A0A9E4ZYL9"/>
<dbReference type="EMBL" id="JAPVER010000020">
    <property type="protein sequence ID" value="MCZ3365930.1"/>
    <property type="molecule type" value="Genomic_DNA"/>
</dbReference>